<comment type="caution">
    <text evidence="3">The sequence shown here is derived from an EMBL/GenBank/DDBJ whole genome shotgun (WGS) entry which is preliminary data.</text>
</comment>
<keyword evidence="2" id="KW-0812">Transmembrane</keyword>
<sequence>MPKHVFGAGQQGSLFVPVTAGIAAIGAGVFYMGRSKPETTPEQDRKGRAEAKKAEGLSGAGIGQNAVTGGHELSHANSRRKESSPAPLEKLPSGGVGGGVGAGGSNVRTSVEMTAKEQPGTSSSSSGSGMLSSLFGTGGSNTDKGKGQESKDTRVASNYDGTPTKKDSTHHDQQQPRVSKSGGGGDDSGSKSKSGGDSGSSAQSAGQSLQGAFGQGGGNVSEKGAQSQGFRDTRVASNHTETPTKKGPN</sequence>
<protein>
    <submittedName>
        <fullName evidence="3">Uncharacterized protein</fullName>
    </submittedName>
</protein>
<feature type="compositionally biased region" description="Low complexity" evidence="1">
    <location>
        <begin position="120"/>
        <end position="135"/>
    </location>
</feature>
<dbReference type="Proteomes" id="UP001187734">
    <property type="component" value="Unassembled WGS sequence"/>
</dbReference>
<feature type="compositionally biased region" description="Basic and acidic residues" evidence="1">
    <location>
        <begin position="143"/>
        <end position="154"/>
    </location>
</feature>
<reference evidence="3" key="1">
    <citation type="submission" date="2018-03" db="EMBL/GenBank/DDBJ databases">
        <authorList>
            <person name="Guldener U."/>
        </authorList>
    </citation>
    <scope>NUCLEOTIDE SEQUENCE</scope>
</reference>
<keyword evidence="2" id="KW-1133">Transmembrane helix</keyword>
<feature type="region of interest" description="Disordered" evidence="1">
    <location>
        <begin position="33"/>
        <end position="249"/>
    </location>
</feature>
<dbReference type="EMBL" id="ONZP01000675">
    <property type="protein sequence ID" value="SPJ89589.1"/>
    <property type="molecule type" value="Genomic_DNA"/>
</dbReference>
<evidence type="ECO:0000256" key="1">
    <source>
        <dbReference type="SAM" id="MobiDB-lite"/>
    </source>
</evidence>
<dbReference type="AlphaFoldDB" id="A0AAE8MMU5"/>
<feature type="compositionally biased region" description="Polar residues" evidence="1">
    <location>
        <begin position="224"/>
        <end position="241"/>
    </location>
</feature>
<keyword evidence="4" id="KW-1185">Reference proteome</keyword>
<proteinExistence type="predicted"/>
<evidence type="ECO:0000313" key="4">
    <source>
        <dbReference type="Proteomes" id="UP001187734"/>
    </source>
</evidence>
<gene>
    <name evidence="3" type="ORF">FTOL_12950</name>
</gene>
<accession>A0AAE8MMU5</accession>
<evidence type="ECO:0000256" key="2">
    <source>
        <dbReference type="SAM" id="Phobius"/>
    </source>
</evidence>
<feature type="compositionally biased region" description="Basic and acidic residues" evidence="1">
    <location>
        <begin position="163"/>
        <end position="174"/>
    </location>
</feature>
<name>A0AAE8MMU5_9HYPO</name>
<feature type="compositionally biased region" description="Gly residues" evidence="1">
    <location>
        <begin position="94"/>
        <end position="104"/>
    </location>
</feature>
<evidence type="ECO:0000313" key="3">
    <source>
        <dbReference type="EMBL" id="SPJ89589.1"/>
    </source>
</evidence>
<keyword evidence="2" id="KW-0472">Membrane</keyword>
<feature type="transmembrane region" description="Helical" evidence="2">
    <location>
        <begin position="12"/>
        <end position="33"/>
    </location>
</feature>
<feature type="compositionally biased region" description="Basic and acidic residues" evidence="1">
    <location>
        <begin position="35"/>
        <end position="55"/>
    </location>
</feature>
<feature type="compositionally biased region" description="Low complexity" evidence="1">
    <location>
        <begin position="191"/>
        <end position="212"/>
    </location>
</feature>
<organism evidence="3 4">
    <name type="scientific">Fusarium torulosum</name>
    <dbReference type="NCBI Taxonomy" id="33205"/>
    <lineage>
        <taxon>Eukaryota</taxon>
        <taxon>Fungi</taxon>
        <taxon>Dikarya</taxon>
        <taxon>Ascomycota</taxon>
        <taxon>Pezizomycotina</taxon>
        <taxon>Sordariomycetes</taxon>
        <taxon>Hypocreomycetidae</taxon>
        <taxon>Hypocreales</taxon>
        <taxon>Nectriaceae</taxon>
        <taxon>Fusarium</taxon>
    </lineage>
</organism>